<organism evidence="3 4">
    <name type="scientific">Pinctada imbricata</name>
    <name type="common">Atlantic pearl-oyster</name>
    <name type="synonym">Pinctada martensii</name>
    <dbReference type="NCBI Taxonomy" id="66713"/>
    <lineage>
        <taxon>Eukaryota</taxon>
        <taxon>Metazoa</taxon>
        <taxon>Spiralia</taxon>
        <taxon>Lophotrochozoa</taxon>
        <taxon>Mollusca</taxon>
        <taxon>Bivalvia</taxon>
        <taxon>Autobranchia</taxon>
        <taxon>Pteriomorphia</taxon>
        <taxon>Pterioida</taxon>
        <taxon>Pterioidea</taxon>
        <taxon>Pteriidae</taxon>
        <taxon>Pinctada</taxon>
    </lineage>
</organism>
<dbReference type="Pfam" id="PF00612">
    <property type="entry name" value="IQ"/>
    <property type="match status" value="5"/>
</dbReference>
<dbReference type="Proteomes" id="UP001186944">
    <property type="component" value="Unassembled WGS sequence"/>
</dbReference>
<reference evidence="3" key="1">
    <citation type="submission" date="2019-08" db="EMBL/GenBank/DDBJ databases">
        <title>The improved chromosome-level genome for the pearl oyster Pinctada fucata martensii using PacBio sequencing and Hi-C.</title>
        <authorList>
            <person name="Zheng Z."/>
        </authorList>
    </citation>
    <scope>NUCLEOTIDE SEQUENCE</scope>
    <source>
        <strain evidence="3">ZZ-2019</strain>
        <tissue evidence="3">Adductor muscle</tissue>
    </source>
</reference>
<dbReference type="Gene3D" id="3.10.20.230">
    <property type="entry name" value="Doublecortin domain"/>
    <property type="match status" value="1"/>
</dbReference>
<feature type="compositionally biased region" description="Polar residues" evidence="1">
    <location>
        <begin position="697"/>
        <end position="710"/>
    </location>
</feature>
<evidence type="ECO:0000313" key="3">
    <source>
        <dbReference type="EMBL" id="KAK3087582.1"/>
    </source>
</evidence>
<comment type="caution">
    <text evidence="3">The sequence shown here is derived from an EMBL/GenBank/DDBJ whole genome shotgun (WGS) entry which is preliminary data.</text>
</comment>
<feature type="compositionally biased region" description="Polar residues" evidence="1">
    <location>
        <begin position="363"/>
        <end position="380"/>
    </location>
</feature>
<dbReference type="SUPFAM" id="SSF52540">
    <property type="entry name" value="P-loop containing nucleoside triphosphate hydrolases"/>
    <property type="match status" value="2"/>
</dbReference>
<feature type="compositionally biased region" description="Polar residues" evidence="1">
    <location>
        <begin position="400"/>
        <end position="418"/>
    </location>
</feature>
<feature type="compositionally biased region" description="Basic and acidic residues" evidence="1">
    <location>
        <begin position="527"/>
        <end position="563"/>
    </location>
</feature>
<dbReference type="PROSITE" id="PS50309">
    <property type="entry name" value="DC"/>
    <property type="match status" value="1"/>
</dbReference>
<dbReference type="PANTHER" id="PTHR10699">
    <property type="entry name" value="NEUROMODULIN"/>
    <property type="match status" value="1"/>
</dbReference>
<dbReference type="Pfam" id="PF03607">
    <property type="entry name" value="DCX"/>
    <property type="match status" value="1"/>
</dbReference>
<feature type="compositionally biased region" description="Basic and acidic residues" evidence="1">
    <location>
        <begin position="466"/>
        <end position="477"/>
    </location>
</feature>
<feature type="compositionally biased region" description="Polar residues" evidence="1">
    <location>
        <begin position="718"/>
        <end position="729"/>
    </location>
</feature>
<dbReference type="EMBL" id="VSWD01000011">
    <property type="protein sequence ID" value="KAK3087582.1"/>
    <property type="molecule type" value="Genomic_DNA"/>
</dbReference>
<dbReference type="PROSITE" id="PS50096">
    <property type="entry name" value="IQ"/>
    <property type="match status" value="5"/>
</dbReference>
<sequence length="729" mass="82670">MTYRSSTNNSIEERSLTRAIPIRVCKNGDKFFPAKRCVVSKRKFPTYESLLQDLTYTLREHECIKRLLTPDHGTEIIRYDDLQPDQIYVASTSRTGTLFPNLSYKDIQSTQRVRSKPRNHDVEPVRHNKEYKDQEGRVAQSYQKCRVKRVTVYPSDVNIDPHYGVIINPNCDSMEKVYLCVQNYFSPALGFRVERLLDFDSHDEILDVQDIVNKGVYIACPYVKVLKAHEDREKYGKRLKNFDTSSPRGPVGTLPPLTKKGYKGSPNTSSVASNPEYKSRNRSQQNGGVHGRPVKHKRTPERRTNDYDRDDGGVFKPKNKSRDTHGAKEVEETHHTKTDLPIDQVQAEEVKDYDDFSVDHDTNLPSDVSLSRKPSVTPHQQIDDDDDDYHDDEEEDEKINSQQINNNAKETTQKANSKQPERRQADQAHAKKDTGRKDSPPPVQKKHSGTRGEFNNVSPLPGIQSNDKRASTPREQKTSSPNAWSDDGRKNAADIKKNAEQIEKENKAATKIQAGVKGHQARKKLAEKKAEIKKEDANIKEDNAKRQKEQDAKSQKQKEDEAATKIQAGFRGHQTRKEIKKQKGEKEVNNAMGYSSGRSRDTLGNDEEEAAATKIQANYRGHKVRKEMNEKKSKKKEEDEEEAAATKIQAGFRGHKARKEVQQRKEEEKAATKIQAGFRGHQVRKELKNNKEGEGNAQGNTSPDVQNQSKAIGDVNAAQGNTQTDVPKG</sequence>
<dbReference type="InterPro" id="IPR003533">
    <property type="entry name" value="Doublecortin_dom"/>
</dbReference>
<feature type="compositionally biased region" description="Basic and acidic residues" evidence="1">
    <location>
        <begin position="348"/>
        <end position="362"/>
    </location>
</feature>
<gene>
    <name evidence="3" type="ORF">FSP39_007811</name>
</gene>
<feature type="domain" description="Doublecortin" evidence="2">
    <location>
        <begin position="20"/>
        <end position="105"/>
    </location>
</feature>
<feature type="region of interest" description="Disordered" evidence="1">
    <location>
        <begin position="238"/>
        <end position="729"/>
    </location>
</feature>
<feature type="compositionally biased region" description="Basic and acidic residues" evidence="1">
    <location>
        <begin position="301"/>
        <end position="313"/>
    </location>
</feature>
<dbReference type="FunFam" id="1.20.5.190:FF:000055">
    <property type="entry name" value="Putative microtubule-associated protein futsch"/>
    <property type="match status" value="1"/>
</dbReference>
<dbReference type="GO" id="GO:0040008">
    <property type="term" value="P:regulation of growth"/>
    <property type="evidence" value="ECO:0007669"/>
    <property type="project" value="InterPro"/>
</dbReference>
<dbReference type="InterPro" id="IPR036572">
    <property type="entry name" value="Doublecortin_dom_sf"/>
</dbReference>
<evidence type="ECO:0000256" key="1">
    <source>
        <dbReference type="SAM" id="MobiDB-lite"/>
    </source>
</evidence>
<dbReference type="PANTHER" id="PTHR10699:SF11">
    <property type="entry name" value="IGLOO, ISOFORM A"/>
    <property type="match status" value="1"/>
</dbReference>
<dbReference type="GO" id="GO:0005516">
    <property type="term" value="F:calmodulin binding"/>
    <property type="evidence" value="ECO:0007669"/>
    <property type="project" value="TreeGrafter"/>
</dbReference>
<dbReference type="InterPro" id="IPR027417">
    <property type="entry name" value="P-loop_NTPase"/>
</dbReference>
<feature type="compositionally biased region" description="Basic and acidic residues" evidence="1">
    <location>
        <begin position="683"/>
        <end position="694"/>
    </location>
</feature>
<keyword evidence="4" id="KW-1185">Reference proteome</keyword>
<dbReference type="SMART" id="SM00015">
    <property type="entry name" value="IQ"/>
    <property type="match status" value="5"/>
</dbReference>
<feature type="compositionally biased region" description="Basic and acidic residues" evidence="1">
    <location>
        <begin position="575"/>
        <end position="588"/>
    </location>
</feature>
<dbReference type="SMART" id="SM00537">
    <property type="entry name" value="DCX"/>
    <property type="match status" value="1"/>
</dbReference>
<accession>A0AA89BM08</accession>
<dbReference type="InterPro" id="IPR001422">
    <property type="entry name" value="Neuromodulin"/>
</dbReference>
<feature type="compositionally biased region" description="Basic and acidic residues" evidence="1">
    <location>
        <begin position="486"/>
        <end position="508"/>
    </location>
</feature>
<feature type="compositionally biased region" description="Basic and acidic residues" evidence="1">
    <location>
        <begin position="659"/>
        <end position="671"/>
    </location>
</feature>
<name>A0AA89BM08_PINIB</name>
<feature type="compositionally biased region" description="Basic and acidic residues" evidence="1">
    <location>
        <begin position="419"/>
        <end position="439"/>
    </location>
</feature>
<evidence type="ECO:0000259" key="2">
    <source>
        <dbReference type="PROSITE" id="PS50309"/>
    </source>
</evidence>
<protein>
    <recommendedName>
        <fullName evidence="2">Doublecortin domain-containing protein</fullName>
    </recommendedName>
</protein>
<dbReference type="AlphaFoldDB" id="A0AA89BM08"/>
<dbReference type="SUPFAM" id="SSF89837">
    <property type="entry name" value="Doublecortin (DC)"/>
    <property type="match status" value="2"/>
</dbReference>
<feature type="compositionally biased region" description="Basic and acidic residues" evidence="1">
    <location>
        <begin position="320"/>
        <end position="340"/>
    </location>
</feature>
<dbReference type="GO" id="GO:0035556">
    <property type="term" value="P:intracellular signal transduction"/>
    <property type="evidence" value="ECO:0007669"/>
    <property type="project" value="InterPro"/>
</dbReference>
<evidence type="ECO:0000313" key="4">
    <source>
        <dbReference type="Proteomes" id="UP001186944"/>
    </source>
</evidence>
<dbReference type="PRINTS" id="PR00215">
    <property type="entry name" value="NEUROMODULIN"/>
</dbReference>
<feature type="compositionally biased region" description="Basic and acidic residues" evidence="1">
    <location>
        <begin position="626"/>
        <end position="637"/>
    </location>
</feature>
<dbReference type="Gene3D" id="1.20.5.190">
    <property type="match status" value="3"/>
</dbReference>
<feature type="compositionally biased region" description="Acidic residues" evidence="1">
    <location>
        <begin position="383"/>
        <end position="397"/>
    </location>
</feature>
<proteinExistence type="predicted"/>
<dbReference type="CDD" id="cd23767">
    <property type="entry name" value="IQCD"/>
    <property type="match status" value="4"/>
</dbReference>
<dbReference type="InterPro" id="IPR000048">
    <property type="entry name" value="IQ_motif_EF-hand-BS"/>
</dbReference>